<comment type="subcellular location">
    <subcellularLocation>
        <location evidence="1">Membrane</location>
    </subcellularLocation>
</comment>
<dbReference type="NCBIfam" id="TIGR03303">
    <property type="entry name" value="OM_YaeT"/>
    <property type="match status" value="1"/>
</dbReference>
<dbReference type="AlphaFoldDB" id="A0A178INM1"/>
<evidence type="ECO:0000256" key="7">
    <source>
        <dbReference type="ARBA" id="ARBA00023237"/>
    </source>
</evidence>
<dbReference type="GO" id="GO:0009279">
    <property type="term" value="C:cell outer membrane"/>
    <property type="evidence" value="ECO:0007669"/>
    <property type="project" value="UniProtKB-UniRule"/>
</dbReference>
<feature type="domain" description="POTRA" evidence="9">
    <location>
        <begin position="16"/>
        <end position="90"/>
    </location>
</feature>
<evidence type="ECO:0000256" key="1">
    <source>
        <dbReference type="ARBA" id="ARBA00004370"/>
    </source>
</evidence>
<dbReference type="Gene3D" id="2.40.160.50">
    <property type="entry name" value="membrane protein fhac: a member of the omp85/tpsb transporter family"/>
    <property type="match status" value="1"/>
</dbReference>
<evidence type="ECO:0000256" key="5">
    <source>
        <dbReference type="ARBA" id="ARBA00022737"/>
    </source>
</evidence>
<dbReference type="InterPro" id="IPR010827">
    <property type="entry name" value="BamA/TamA_POTRA"/>
</dbReference>
<dbReference type="PIRSF" id="PIRSF006076">
    <property type="entry name" value="OM_assembly_OMP85"/>
    <property type="match status" value="1"/>
</dbReference>
<name>A0A178INM1_9BACT</name>
<dbReference type="PANTHER" id="PTHR12815">
    <property type="entry name" value="SORTING AND ASSEMBLY MACHINERY SAMM50 PROTEIN FAMILY MEMBER"/>
    <property type="match status" value="1"/>
</dbReference>
<dbReference type="Pfam" id="PF07244">
    <property type="entry name" value="POTRA"/>
    <property type="match status" value="5"/>
</dbReference>
<evidence type="ECO:0000313" key="11">
    <source>
        <dbReference type="Proteomes" id="UP000078486"/>
    </source>
</evidence>
<proteinExistence type="predicted"/>
<dbReference type="PROSITE" id="PS51779">
    <property type="entry name" value="POTRA"/>
    <property type="match status" value="3"/>
</dbReference>
<dbReference type="EMBL" id="LRRQ01000027">
    <property type="protein sequence ID" value="OAM91484.1"/>
    <property type="molecule type" value="Genomic_DNA"/>
</dbReference>
<evidence type="ECO:0000256" key="2">
    <source>
        <dbReference type="ARBA" id="ARBA00022452"/>
    </source>
</evidence>
<feature type="domain" description="POTRA" evidence="9">
    <location>
        <begin position="264"/>
        <end position="342"/>
    </location>
</feature>
<dbReference type="GO" id="GO:0071709">
    <property type="term" value="P:membrane assembly"/>
    <property type="evidence" value="ECO:0007669"/>
    <property type="project" value="InterPro"/>
</dbReference>
<accession>A0A178INM1</accession>
<dbReference type="Gene3D" id="3.10.20.310">
    <property type="entry name" value="membrane protein fhac"/>
    <property type="match status" value="5"/>
</dbReference>
<keyword evidence="5" id="KW-0677">Repeat</keyword>
<comment type="caution">
    <text evidence="10">The sequence shown here is derived from an EMBL/GenBank/DDBJ whole genome shotgun (WGS) entry which is preliminary data.</text>
</comment>
<evidence type="ECO:0000259" key="9">
    <source>
        <dbReference type="PROSITE" id="PS51779"/>
    </source>
</evidence>
<dbReference type="InterPro" id="IPR034746">
    <property type="entry name" value="POTRA"/>
</dbReference>
<dbReference type="InterPro" id="IPR000184">
    <property type="entry name" value="Bac_surfAg_D15"/>
</dbReference>
<dbReference type="Proteomes" id="UP000078486">
    <property type="component" value="Unassembled WGS sequence"/>
</dbReference>
<keyword evidence="6" id="KW-0472">Membrane</keyword>
<evidence type="ECO:0000256" key="8">
    <source>
        <dbReference type="NCBIfam" id="TIGR03303"/>
    </source>
</evidence>
<keyword evidence="11" id="KW-1185">Reference proteome</keyword>
<feature type="domain" description="POTRA" evidence="9">
    <location>
        <begin position="345"/>
        <end position="418"/>
    </location>
</feature>
<dbReference type="PANTHER" id="PTHR12815:SF47">
    <property type="entry name" value="TRANSLOCATION AND ASSEMBLY MODULE SUBUNIT TAMA"/>
    <property type="match status" value="1"/>
</dbReference>
<gene>
    <name evidence="10" type="ORF">AW736_03060</name>
</gene>
<protein>
    <recommendedName>
        <fullName evidence="8">Outer membrane protein assembly factor BamA</fullName>
    </recommendedName>
</protein>
<evidence type="ECO:0000256" key="4">
    <source>
        <dbReference type="ARBA" id="ARBA00022729"/>
    </source>
</evidence>
<sequence>MGGSPSLGTRQPYQPYKVGTVTVRFVGTANVNEQIVRANMQVKPGGELDDTMIDRDIRSLYRTGLFEFIEVKREVLPNRVVNLVVEVTPKYRVQDVVFSGNEKIKSSRLEKETKTRQNQALDERQVKEDAEKIREFYQKKGYNRVYINYEIERDRATGYGTVFFKIREGNKVKISEIAFVGNNNVKSKKLRGVMETRRRWMFSWLTGSGRFKDEMFEDDLDKLRDYYREEGFLDVEIPADKVTYEYPTDNKLVLTVQVNEGRQYRIGQITFTGNKLYPTPLLMLIISQHSGMVFRPSKLDEDVSTMEDFYGKDGYLDARVRPIRKPNIATGNIDIEYEVTESDQYYVESIQIEGNTKTKSIVIIRELTLGPGEVFDMVSMKRSKMRLDNTRFFEDTNLTPESTNIPGRRNLKITVTEGRTGNLQFGAGFSSLEKAVVFAELTQSNFDLFNRKSFFQGGGQKFRIRLQVGSNSSEAILSFEEPWFLQKELALGFSIYRTSSNYDNSYYDEVRTGGQVYLRKRLFELFEGTLSYTYENVQYEDIESAYIGYFQNADGTLRDRYQTSTVSFQLLRDTRDRIINTTDGGRIELNYSHTGGPLGGSEDYYRVEFRGSQFFPIFRAQAQTIAIIARAGVIESYGRTRDKALPGYRDGGVPYSEKYTLGGPYTLRGFENRDVGPKDQYGNIMGGNTYGMLSLEYSLDIVSPVRFAVFYDAGFVNERSYDFSPATYNDNFGFGLRLFVAGAPLSLDFGIPLTKDKFNSKGNQFNFSFGTRF</sequence>
<organism evidence="10 11">
    <name type="scientific">Termitidicoccus mucosus</name>
    <dbReference type="NCBI Taxonomy" id="1184151"/>
    <lineage>
        <taxon>Bacteria</taxon>
        <taxon>Pseudomonadati</taxon>
        <taxon>Verrucomicrobiota</taxon>
        <taxon>Opitutia</taxon>
        <taxon>Opitutales</taxon>
        <taxon>Opitutaceae</taxon>
        <taxon>Termitidicoccus</taxon>
    </lineage>
</organism>
<dbReference type="InterPro" id="IPR023707">
    <property type="entry name" value="OM_assembly_BamA"/>
</dbReference>
<keyword evidence="3" id="KW-0812">Transmembrane</keyword>
<evidence type="ECO:0000313" key="10">
    <source>
        <dbReference type="EMBL" id="OAM91484.1"/>
    </source>
</evidence>
<dbReference type="InterPro" id="IPR039910">
    <property type="entry name" value="D15-like"/>
</dbReference>
<dbReference type="STRING" id="1184151.AW736_03060"/>
<evidence type="ECO:0000256" key="3">
    <source>
        <dbReference type="ARBA" id="ARBA00022692"/>
    </source>
</evidence>
<evidence type="ECO:0000256" key="6">
    <source>
        <dbReference type="ARBA" id="ARBA00023136"/>
    </source>
</evidence>
<reference evidence="10 11" key="1">
    <citation type="submission" date="2016-01" db="EMBL/GenBank/DDBJ databases">
        <title>High potential of lignocellulose degradation of a new Verrucomicrobia species.</title>
        <authorList>
            <person name="Wang Y."/>
            <person name="Shi Y."/>
            <person name="Qiu Z."/>
            <person name="Liu S."/>
            <person name="Yang H."/>
        </authorList>
    </citation>
    <scope>NUCLEOTIDE SEQUENCE [LARGE SCALE GENOMIC DNA]</scope>
    <source>
        <strain evidence="10 11">TSB47</strain>
    </source>
</reference>
<keyword evidence="4" id="KW-0732">Signal</keyword>
<keyword evidence="7" id="KW-0998">Cell outer membrane</keyword>
<dbReference type="Pfam" id="PF01103">
    <property type="entry name" value="Omp85"/>
    <property type="match status" value="1"/>
</dbReference>
<keyword evidence="2" id="KW-1134">Transmembrane beta strand</keyword>